<protein>
    <submittedName>
        <fullName evidence="1">Uncharacterized protein</fullName>
    </submittedName>
</protein>
<organism evidence="1 2">
    <name type="scientific">Anaerovirgula multivorans</name>
    <dbReference type="NCBI Taxonomy" id="312168"/>
    <lineage>
        <taxon>Bacteria</taxon>
        <taxon>Bacillati</taxon>
        <taxon>Bacillota</taxon>
        <taxon>Clostridia</taxon>
        <taxon>Peptostreptococcales</taxon>
        <taxon>Natronincolaceae</taxon>
        <taxon>Anaerovirgula</taxon>
    </lineage>
</organism>
<evidence type="ECO:0000313" key="1">
    <source>
        <dbReference type="EMBL" id="SNS81089.1"/>
    </source>
</evidence>
<dbReference type="Proteomes" id="UP000198304">
    <property type="component" value="Unassembled WGS sequence"/>
</dbReference>
<dbReference type="EMBL" id="FZOJ01000022">
    <property type="protein sequence ID" value="SNS81089.1"/>
    <property type="molecule type" value="Genomic_DNA"/>
</dbReference>
<dbReference type="AlphaFoldDB" id="A0A239HI62"/>
<gene>
    <name evidence="1" type="ORF">SAMN05446037_102218</name>
</gene>
<dbReference type="Gene3D" id="3.30.360.10">
    <property type="entry name" value="Dihydrodipicolinate Reductase, domain 2"/>
    <property type="match status" value="1"/>
</dbReference>
<reference evidence="1 2" key="1">
    <citation type="submission" date="2017-06" db="EMBL/GenBank/DDBJ databases">
        <authorList>
            <person name="Kim H.J."/>
            <person name="Triplett B.A."/>
        </authorList>
    </citation>
    <scope>NUCLEOTIDE SEQUENCE [LARGE SCALE GENOMIC DNA]</scope>
    <source>
        <strain evidence="1 2">SCA</strain>
    </source>
</reference>
<dbReference type="SUPFAM" id="SSF55347">
    <property type="entry name" value="Glyceraldehyde-3-phosphate dehydrogenase-like, C-terminal domain"/>
    <property type="match status" value="1"/>
</dbReference>
<name>A0A239HI62_9FIRM</name>
<proteinExistence type="predicted"/>
<sequence length="80" mass="8930">MGHIEKYLTEYDKRHLTSNPIDVEDFSNVTLTFSDNTKAIIIASDNVLGGVKNYVEIYGNDGTIVCNITPADNLKAYFLD</sequence>
<keyword evidence="2" id="KW-1185">Reference proteome</keyword>
<evidence type="ECO:0000313" key="2">
    <source>
        <dbReference type="Proteomes" id="UP000198304"/>
    </source>
</evidence>
<dbReference type="RefSeq" id="WP_176431450.1">
    <property type="nucleotide sequence ID" value="NZ_FZOJ01000022.1"/>
</dbReference>
<accession>A0A239HI62</accession>